<dbReference type="InterPro" id="IPR016181">
    <property type="entry name" value="Acyl_CoA_acyltransferase"/>
</dbReference>
<dbReference type="PROSITE" id="PS51186">
    <property type="entry name" value="GNAT"/>
    <property type="match status" value="1"/>
</dbReference>
<gene>
    <name evidence="2" type="ORF">BleG1_3498</name>
</gene>
<dbReference type="PANTHER" id="PTHR43617">
    <property type="entry name" value="L-AMINO ACID N-ACETYLTRANSFERASE"/>
    <property type="match status" value="1"/>
</dbReference>
<dbReference type="Pfam" id="PF00583">
    <property type="entry name" value="Acetyltransf_1"/>
    <property type="match status" value="1"/>
</dbReference>
<accession>A0A060M1Z2</accession>
<reference evidence="2 3" key="1">
    <citation type="journal article" date="2014" name="Gene">
        <title>A comparative genomic analysis of the alkalitolerant soil bacterium Bacillus lehensis G1.</title>
        <authorList>
            <person name="Noor Y.M."/>
            <person name="Samsulrizal N.H."/>
            <person name="Jema'on N.A."/>
            <person name="Low K.O."/>
            <person name="Ramli A.N."/>
            <person name="Alias N.I."/>
            <person name="Damis S.I."/>
            <person name="Fuzi S.F."/>
            <person name="Isa M.N."/>
            <person name="Murad A.M."/>
            <person name="Raih M.F."/>
            <person name="Bakar F.D."/>
            <person name="Najimudin N."/>
            <person name="Mahadi N.M."/>
            <person name="Illias R.M."/>
        </authorList>
    </citation>
    <scope>NUCLEOTIDE SEQUENCE [LARGE SCALE GENOMIC DNA]</scope>
    <source>
        <strain evidence="2 3">G1</strain>
    </source>
</reference>
<dbReference type="Proteomes" id="UP000027142">
    <property type="component" value="Chromosome"/>
</dbReference>
<feature type="domain" description="N-acetyltransferase" evidence="1">
    <location>
        <begin position="157"/>
        <end position="294"/>
    </location>
</feature>
<protein>
    <submittedName>
        <fullName evidence="2">Acetyltransferase</fullName>
    </submittedName>
</protein>
<dbReference type="HOGENOM" id="CLU_945444_0_0_9"/>
<dbReference type="KEGG" id="ble:BleG1_3498"/>
<name>A0A060M1Z2_9BACI</name>
<dbReference type="InterPro" id="IPR000182">
    <property type="entry name" value="GNAT_dom"/>
</dbReference>
<dbReference type="PATRIC" id="fig|1246626.3.peg.3487"/>
<dbReference type="eggNOG" id="COG0456">
    <property type="taxonomic scope" value="Bacteria"/>
</dbReference>
<dbReference type="RefSeq" id="WP_038483634.1">
    <property type="nucleotide sequence ID" value="NZ_CP003923.1"/>
</dbReference>
<dbReference type="AlphaFoldDB" id="A0A060M1Z2"/>
<dbReference type="EMBL" id="CP003923">
    <property type="protein sequence ID" value="AIC96045.1"/>
    <property type="molecule type" value="Genomic_DNA"/>
</dbReference>
<dbReference type="SUPFAM" id="SSF55729">
    <property type="entry name" value="Acyl-CoA N-acyltransferases (Nat)"/>
    <property type="match status" value="1"/>
</dbReference>
<evidence type="ECO:0000259" key="1">
    <source>
        <dbReference type="PROSITE" id="PS51186"/>
    </source>
</evidence>
<dbReference type="GO" id="GO:0016747">
    <property type="term" value="F:acyltransferase activity, transferring groups other than amino-acyl groups"/>
    <property type="evidence" value="ECO:0007669"/>
    <property type="project" value="InterPro"/>
</dbReference>
<keyword evidence="2" id="KW-0808">Transferase</keyword>
<organism evidence="2 3">
    <name type="scientific">Shouchella lehensis G1</name>
    <dbReference type="NCBI Taxonomy" id="1246626"/>
    <lineage>
        <taxon>Bacteria</taxon>
        <taxon>Bacillati</taxon>
        <taxon>Bacillota</taxon>
        <taxon>Bacilli</taxon>
        <taxon>Bacillales</taxon>
        <taxon>Bacillaceae</taxon>
        <taxon>Shouchella</taxon>
    </lineage>
</organism>
<sequence>MIHILKKPQLTEVAAFISDLNSLPEHHVGFCGKKEEEILHTLKEDFGDIPAMDAFVLAIEDEKTVGVCGFDADMERGSAEIWGPFVNSKQAAKVTELLWTSLLSEMPTTIKTVELFPEKKNTSVLTLAKEFDFSHGSDQTILTCLKHTFKDKKVETETITSIQSNEYNPFIHLHDRLFPKTYLSGKEMIDQLGEASQVFIASDEEGRVIGYVYVEASPDFGEGSIEFLGVDTHSREKGIGTALLSKGLEWLFSFETIDEITLCVNSANEKAIHIYQKLGFHTEHELISYEKNLN</sequence>
<keyword evidence="3" id="KW-1185">Reference proteome</keyword>
<dbReference type="STRING" id="1246626.BleG1_3498"/>
<proteinExistence type="predicted"/>
<dbReference type="InterPro" id="IPR050276">
    <property type="entry name" value="MshD_Acetyltransferase"/>
</dbReference>
<dbReference type="OrthoDB" id="87299at2"/>
<evidence type="ECO:0000313" key="2">
    <source>
        <dbReference type="EMBL" id="AIC96045.1"/>
    </source>
</evidence>
<dbReference type="CDD" id="cd04301">
    <property type="entry name" value="NAT_SF"/>
    <property type="match status" value="1"/>
</dbReference>
<dbReference type="Gene3D" id="3.40.630.30">
    <property type="match status" value="1"/>
</dbReference>
<evidence type="ECO:0000313" key="3">
    <source>
        <dbReference type="Proteomes" id="UP000027142"/>
    </source>
</evidence>